<proteinExistence type="predicted"/>
<sequence>MYESRGPKGALLHEKQQLTLFPGDSSVPCGNCRDRDKHCVYLPKSRRRRKRNEKRMLSPESRPNSATFTCHLQIDDDQGDVGSEVDGGNIVVDRAAMTPHGCFPRPDTQGPDGLHSGSDCASAAEPIQLGTSQLPDMPLTRHQVAQGYNSETHTQMSLAPGDSEADCEEATIDLKDINWEHHGPGSWLSICSEPGVRWVSVRARASGFNQVAQDLIADWTKHLTLSQSSIREKGPEPDFDTAWHYATSYFEYSHDSIFGVVYRPEFEDHLRRHFHCSSSPEKDTASYAMRNAVYAAGCRAAAAMDGVKDFKAVQERSLQFFFNAISVYAQLVYMPTGLRAVQALIVMTSFAELLGSPSVEYMLCSTAVRLAQSKGLHRQPAKAWGLSELDVLNRSWMFWALYCHDKYIALRSGRPSIIDDDDVSCEIPTTIPAGSAMDVTLCTAFVKHAQICSETLKRFYSAQGHDKSPETRFREVEYVESKLSEWRDHLPDHVPVDSAALVRLQGSYKVRANIIRLHRAYWGSIIELHASFHYPWICSRIIIANKNNNYFRDAVARSSTHTADAARQIIASLRHWVPDLNSSSTQVYLEQALHIG</sequence>
<feature type="compositionally biased region" description="Basic residues" evidence="2">
    <location>
        <begin position="44"/>
        <end position="53"/>
    </location>
</feature>
<reference evidence="4 5" key="1">
    <citation type="submission" date="2019-07" db="EMBL/GenBank/DDBJ databases">
        <title>The First High-Quality Draft Genome Sequence of the Causal Agent of the Current Panama Disease Epidemic.</title>
        <authorList>
            <person name="Warmington R.J."/>
            <person name="Kay W."/>
            <person name="Jeffries A."/>
            <person name="Bebber D."/>
            <person name="Moore K."/>
            <person name="Studholme D.J."/>
        </authorList>
    </citation>
    <scope>NUCLEOTIDE SEQUENCE [LARGE SCALE GENOMIC DNA]</scope>
    <source>
        <strain evidence="4 5">TR4</strain>
    </source>
</reference>
<organism evidence="4 5">
    <name type="scientific">Fusarium oxysporum f. sp. cubense</name>
    <dbReference type="NCBI Taxonomy" id="61366"/>
    <lineage>
        <taxon>Eukaryota</taxon>
        <taxon>Fungi</taxon>
        <taxon>Dikarya</taxon>
        <taxon>Ascomycota</taxon>
        <taxon>Pezizomycotina</taxon>
        <taxon>Sordariomycetes</taxon>
        <taxon>Hypocreomycetidae</taxon>
        <taxon>Hypocreales</taxon>
        <taxon>Nectriaceae</taxon>
        <taxon>Fusarium</taxon>
        <taxon>Fusarium oxysporum species complex</taxon>
    </lineage>
</organism>
<dbReference type="InterPro" id="IPR050987">
    <property type="entry name" value="AtrR-like"/>
</dbReference>
<feature type="domain" description="Xylanolytic transcriptional activator regulatory" evidence="3">
    <location>
        <begin position="360"/>
        <end position="434"/>
    </location>
</feature>
<dbReference type="InterPro" id="IPR007219">
    <property type="entry name" value="XnlR_reg_dom"/>
</dbReference>
<dbReference type="GO" id="GO:0003677">
    <property type="term" value="F:DNA binding"/>
    <property type="evidence" value="ECO:0007669"/>
    <property type="project" value="InterPro"/>
</dbReference>
<evidence type="ECO:0000256" key="2">
    <source>
        <dbReference type="SAM" id="MobiDB-lite"/>
    </source>
</evidence>
<dbReference type="AlphaFoldDB" id="A0A5C6SDB3"/>
<evidence type="ECO:0000313" key="4">
    <source>
        <dbReference type="EMBL" id="TXB96581.1"/>
    </source>
</evidence>
<feature type="region of interest" description="Disordered" evidence="2">
    <location>
        <begin position="44"/>
        <end position="66"/>
    </location>
</feature>
<comment type="caution">
    <text evidence="4">The sequence shown here is derived from an EMBL/GenBank/DDBJ whole genome shotgun (WGS) entry which is preliminary data.</text>
</comment>
<dbReference type="Proteomes" id="UP000321331">
    <property type="component" value="Unassembled WGS sequence"/>
</dbReference>
<evidence type="ECO:0000256" key="1">
    <source>
        <dbReference type="ARBA" id="ARBA00023242"/>
    </source>
</evidence>
<dbReference type="GO" id="GO:0006351">
    <property type="term" value="P:DNA-templated transcription"/>
    <property type="evidence" value="ECO:0007669"/>
    <property type="project" value="InterPro"/>
</dbReference>
<dbReference type="CDD" id="cd12148">
    <property type="entry name" value="fungal_TF_MHR"/>
    <property type="match status" value="1"/>
</dbReference>
<dbReference type="Pfam" id="PF04082">
    <property type="entry name" value="Fungal_trans"/>
    <property type="match status" value="1"/>
</dbReference>
<evidence type="ECO:0000259" key="3">
    <source>
        <dbReference type="SMART" id="SM00906"/>
    </source>
</evidence>
<dbReference type="PANTHER" id="PTHR46910">
    <property type="entry name" value="TRANSCRIPTION FACTOR PDR1"/>
    <property type="match status" value="1"/>
</dbReference>
<dbReference type="GO" id="GO:0003700">
    <property type="term" value="F:DNA-binding transcription factor activity"/>
    <property type="evidence" value="ECO:0007669"/>
    <property type="project" value="InterPro"/>
</dbReference>
<evidence type="ECO:0000313" key="5">
    <source>
        <dbReference type="Proteomes" id="UP000321331"/>
    </source>
</evidence>
<protein>
    <recommendedName>
        <fullName evidence="3">Xylanolytic transcriptional activator regulatory domain-containing protein</fullName>
    </recommendedName>
</protein>
<name>A0A5C6SDB3_FUSOC</name>
<keyword evidence="1" id="KW-0539">Nucleus</keyword>
<dbReference type="GO" id="GO:0008270">
    <property type="term" value="F:zinc ion binding"/>
    <property type="evidence" value="ECO:0007669"/>
    <property type="project" value="InterPro"/>
</dbReference>
<dbReference type="EMBL" id="VMNF01000014">
    <property type="protein sequence ID" value="TXB96581.1"/>
    <property type="molecule type" value="Genomic_DNA"/>
</dbReference>
<dbReference type="PANTHER" id="PTHR46910:SF25">
    <property type="entry name" value="ABC-TRANSPORTER-REGULATING TRANSCRIPTION FACTOR"/>
    <property type="match status" value="1"/>
</dbReference>
<gene>
    <name evidence="4" type="ORF">FocTR4_00011888</name>
</gene>
<accession>A0A5C6SDB3</accession>
<dbReference type="SMART" id="SM00906">
    <property type="entry name" value="Fungal_trans"/>
    <property type="match status" value="1"/>
</dbReference>